<feature type="compositionally biased region" description="Basic residues" evidence="1">
    <location>
        <begin position="477"/>
        <end position="490"/>
    </location>
</feature>
<evidence type="ECO:0000313" key="3">
    <source>
        <dbReference type="Proteomes" id="UP001151081"/>
    </source>
</evidence>
<accession>A0A9X4ASJ8</accession>
<protein>
    <recommendedName>
        <fullName evidence="4">KOW domain-containing protein</fullName>
    </recommendedName>
</protein>
<evidence type="ECO:0000313" key="2">
    <source>
        <dbReference type="EMBL" id="MDC3981262.1"/>
    </source>
</evidence>
<dbReference type="Proteomes" id="UP001151081">
    <property type="component" value="Unassembled WGS sequence"/>
</dbReference>
<reference evidence="2 3" key="1">
    <citation type="submission" date="2021-04" db="EMBL/GenBank/DDBJ databases">
        <title>Genome analysis of Polyangium sp.</title>
        <authorList>
            <person name="Li Y."/>
            <person name="Wang J."/>
        </authorList>
    </citation>
    <scope>NUCLEOTIDE SEQUENCE [LARGE SCALE GENOMIC DNA]</scope>
    <source>
        <strain evidence="2 3">SDU14</strain>
    </source>
</reference>
<dbReference type="RefSeq" id="WP_272419935.1">
    <property type="nucleotide sequence ID" value="NZ_JAGTJJ010000004.1"/>
</dbReference>
<feature type="region of interest" description="Disordered" evidence="1">
    <location>
        <begin position="286"/>
        <end position="416"/>
    </location>
</feature>
<evidence type="ECO:0008006" key="4">
    <source>
        <dbReference type="Google" id="ProtNLM"/>
    </source>
</evidence>
<gene>
    <name evidence="2" type="ORF">KEG57_12180</name>
</gene>
<dbReference type="AlphaFoldDB" id="A0A9X4ASJ8"/>
<organism evidence="2 3">
    <name type="scientific">Polyangium jinanense</name>
    <dbReference type="NCBI Taxonomy" id="2829994"/>
    <lineage>
        <taxon>Bacteria</taxon>
        <taxon>Pseudomonadati</taxon>
        <taxon>Myxococcota</taxon>
        <taxon>Polyangia</taxon>
        <taxon>Polyangiales</taxon>
        <taxon>Polyangiaceae</taxon>
        <taxon>Polyangium</taxon>
    </lineage>
</organism>
<proteinExistence type="predicted"/>
<feature type="compositionally biased region" description="Pro residues" evidence="1">
    <location>
        <begin position="385"/>
        <end position="395"/>
    </location>
</feature>
<feature type="compositionally biased region" description="Basic and acidic residues" evidence="1">
    <location>
        <begin position="302"/>
        <end position="319"/>
    </location>
</feature>
<sequence>MTHAPLHLTDSDFDAYAPEKATSNAYSRPRLEVKQRALAWARGVFARLAELGITVDMHGSDEHPTLRNKKRVDCQWVFFWRDAAAREELERLLDAGRSISAAIDDPSPYGRHAFLALRIDSHGVEVCFAVHPEAKVDIDNLRARLAAKDAAEGAGFGVQDAAGDPKPQASNGPTGLAAELTAALRALPEQFAVGVGADRVAASAATPEAIEAMLERAAEGQVPLWIGWAVPREVALEHAEILDEQLEDALLALAPIYTLVAWSRQNDHIALDRRLEGIERERARTHAEVSAQTEKWQAEQAAARERSLAEAKARGEAEGPRASALPFGHGARPGHGAPRRPSLDTLFKPGSKAEGDRDRRGGRPQEAKAPQAPAAPREREREHTPAPPRVAPSPAPAAAAPAPAASSSASPAAPTTMEKGARVRVLSGAFADKIGVLGELDGRGGARVLLGLLSTRIDVTDLALVPEGRERPAIQSSHRRPTAPMPRKAR</sequence>
<name>A0A9X4ASJ8_9BACT</name>
<feature type="region of interest" description="Disordered" evidence="1">
    <location>
        <begin position="468"/>
        <end position="490"/>
    </location>
</feature>
<comment type="caution">
    <text evidence="2">The sequence shown here is derived from an EMBL/GenBank/DDBJ whole genome shotgun (WGS) entry which is preliminary data.</text>
</comment>
<dbReference type="EMBL" id="JAGTJJ010000004">
    <property type="protein sequence ID" value="MDC3981262.1"/>
    <property type="molecule type" value="Genomic_DNA"/>
</dbReference>
<evidence type="ECO:0000256" key="1">
    <source>
        <dbReference type="SAM" id="MobiDB-lite"/>
    </source>
</evidence>
<keyword evidence="3" id="KW-1185">Reference proteome</keyword>
<feature type="compositionally biased region" description="Low complexity" evidence="1">
    <location>
        <begin position="396"/>
        <end position="414"/>
    </location>
</feature>
<feature type="compositionally biased region" description="Basic and acidic residues" evidence="1">
    <location>
        <begin position="351"/>
        <end position="366"/>
    </location>
</feature>